<protein>
    <submittedName>
        <fullName evidence="1">Uncharacterized protein</fullName>
    </submittedName>
</protein>
<dbReference type="Proteomes" id="UP001642484">
    <property type="component" value="Unassembled WGS sequence"/>
</dbReference>
<comment type="caution">
    <text evidence="1">The sequence shown here is derived from an EMBL/GenBank/DDBJ whole genome shotgun (WGS) entry which is preliminary data.</text>
</comment>
<dbReference type="EMBL" id="CAXAMN010022648">
    <property type="protein sequence ID" value="CAK9071612.1"/>
    <property type="molecule type" value="Genomic_DNA"/>
</dbReference>
<feature type="non-terminal residue" evidence="1">
    <location>
        <position position="1"/>
    </location>
</feature>
<reference evidence="1 2" key="1">
    <citation type="submission" date="2024-02" db="EMBL/GenBank/DDBJ databases">
        <authorList>
            <person name="Chen Y."/>
            <person name="Shah S."/>
            <person name="Dougan E. K."/>
            <person name="Thang M."/>
            <person name="Chan C."/>
        </authorList>
    </citation>
    <scope>NUCLEOTIDE SEQUENCE [LARGE SCALE GENOMIC DNA]</scope>
</reference>
<evidence type="ECO:0000313" key="2">
    <source>
        <dbReference type="Proteomes" id="UP001642484"/>
    </source>
</evidence>
<accession>A0ABP0P9K7</accession>
<sequence>LWLSAFAEPSPQASSAALGLRHVPDGVRSLLLCFHYDAFFAGKLHVVSATVYWALSWNGDIDLVRSLEAASSCPSASFGGVILSDC</sequence>
<evidence type="ECO:0000313" key="1">
    <source>
        <dbReference type="EMBL" id="CAK9071612.1"/>
    </source>
</evidence>
<keyword evidence="2" id="KW-1185">Reference proteome</keyword>
<gene>
    <name evidence="1" type="ORF">CCMP2556_LOCUS35202</name>
</gene>
<proteinExistence type="predicted"/>
<organism evidence="1 2">
    <name type="scientific">Durusdinium trenchii</name>
    <dbReference type="NCBI Taxonomy" id="1381693"/>
    <lineage>
        <taxon>Eukaryota</taxon>
        <taxon>Sar</taxon>
        <taxon>Alveolata</taxon>
        <taxon>Dinophyceae</taxon>
        <taxon>Suessiales</taxon>
        <taxon>Symbiodiniaceae</taxon>
        <taxon>Durusdinium</taxon>
    </lineage>
</organism>
<name>A0ABP0P9K7_9DINO</name>